<dbReference type="HOGENOM" id="CLU_1283158_0_0_1"/>
<evidence type="ECO:0000256" key="1">
    <source>
        <dbReference type="SAM" id="MobiDB-lite"/>
    </source>
</evidence>
<gene>
    <name evidence="2" type="ORF">COCMIDRAFT_40133</name>
</gene>
<dbReference type="OrthoDB" id="3692550at2759"/>
<dbReference type="AlphaFoldDB" id="W6YQN3"/>
<evidence type="ECO:0000313" key="2">
    <source>
        <dbReference type="EMBL" id="EUC41722.1"/>
    </source>
</evidence>
<dbReference type="KEGG" id="bor:COCMIDRAFT_40133"/>
<dbReference type="Proteomes" id="UP000054032">
    <property type="component" value="Unassembled WGS sequence"/>
</dbReference>
<keyword evidence="3" id="KW-1185">Reference proteome</keyword>
<sequence>MCRETFSRHRHCTHSRLLNRTYCSLIEPPSPRTPDTARACPRYKQHREKPSKQIPCFACKRQERIREILEEERETARAELRAAGFSEENIKMMMVPPPTGFVMPRLFPRGGDGEMLVHPLFRQAREARASRAEDAAGLMPKKVDSRSSGGSSDGGLQKEVGRVKSKSPTRKGFKNWIKEFLLAENVGEAVSIGFPKMYA</sequence>
<evidence type="ECO:0000313" key="3">
    <source>
        <dbReference type="Proteomes" id="UP000054032"/>
    </source>
</evidence>
<name>W6YQN3_COCMI</name>
<dbReference type="EMBL" id="KI964089">
    <property type="protein sequence ID" value="EUC41722.1"/>
    <property type="molecule type" value="Genomic_DNA"/>
</dbReference>
<dbReference type="GeneID" id="19123821"/>
<reference evidence="2 3" key="1">
    <citation type="journal article" date="2013" name="PLoS Genet.">
        <title>Comparative genome structure, secondary metabolite, and effector coding capacity across Cochliobolus pathogens.</title>
        <authorList>
            <person name="Condon B.J."/>
            <person name="Leng Y."/>
            <person name="Wu D."/>
            <person name="Bushley K.E."/>
            <person name="Ohm R.A."/>
            <person name="Otillar R."/>
            <person name="Martin J."/>
            <person name="Schackwitz W."/>
            <person name="Grimwood J."/>
            <person name="MohdZainudin N."/>
            <person name="Xue C."/>
            <person name="Wang R."/>
            <person name="Manning V.A."/>
            <person name="Dhillon B."/>
            <person name="Tu Z.J."/>
            <person name="Steffenson B.J."/>
            <person name="Salamov A."/>
            <person name="Sun H."/>
            <person name="Lowry S."/>
            <person name="LaButti K."/>
            <person name="Han J."/>
            <person name="Copeland A."/>
            <person name="Lindquist E."/>
            <person name="Barry K."/>
            <person name="Schmutz J."/>
            <person name="Baker S.E."/>
            <person name="Ciuffetti L.M."/>
            <person name="Grigoriev I.V."/>
            <person name="Zhong S."/>
            <person name="Turgeon B.G."/>
        </authorList>
    </citation>
    <scope>NUCLEOTIDE SEQUENCE [LARGE SCALE GENOMIC DNA]</scope>
    <source>
        <strain evidence="2 3">ATCC 44560</strain>
    </source>
</reference>
<protein>
    <submittedName>
        <fullName evidence="2">Uncharacterized protein</fullName>
    </submittedName>
</protein>
<accession>W6YQN3</accession>
<dbReference type="RefSeq" id="XP_007691760.1">
    <property type="nucleotide sequence ID" value="XM_007693570.1"/>
</dbReference>
<organism evidence="2 3">
    <name type="scientific">Bipolaris oryzae ATCC 44560</name>
    <dbReference type="NCBI Taxonomy" id="930090"/>
    <lineage>
        <taxon>Eukaryota</taxon>
        <taxon>Fungi</taxon>
        <taxon>Dikarya</taxon>
        <taxon>Ascomycota</taxon>
        <taxon>Pezizomycotina</taxon>
        <taxon>Dothideomycetes</taxon>
        <taxon>Pleosporomycetidae</taxon>
        <taxon>Pleosporales</taxon>
        <taxon>Pleosporineae</taxon>
        <taxon>Pleosporaceae</taxon>
        <taxon>Bipolaris</taxon>
    </lineage>
</organism>
<proteinExistence type="predicted"/>
<feature type="region of interest" description="Disordered" evidence="1">
    <location>
        <begin position="131"/>
        <end position="168"/>
    </location>
</feature>